<dbReference type="OrthoDB" id="3781088at2759"/>
<dbReference type="EMBL" id="MU006238">
    <property type="protein sequence ID" value="KAF2821239.1"/>
    <property type="molecule type" value="Genomic_DNA"/>
</dbReference>
<protein>
    <submittedName>
        <fullName evidence="2">Uncharacterized protein</fullName>
    </submittedName>
</protein>
<gene>
    <name evidence="2" type="ORF">CC86DRAFT_111143</name>
</gene>
<evidence type="ECO:0000313" key="2">
    <source>
        <dbReference type="EMBL" id="KAF2821239.1"/>
    </source>
</evidence>
<keyword evidence="1" id="KW-0732">Signal</keyword>
<name>A0A6A6ZKR3_9PLEO</name>
<accession>A0A6A6ZKR3</accession>
<dbReference type="Proteomes" id="UP000799424">
    <property type="component" value="Unassembled WGS sequence"/>
</dbReference>
<organism evidence="2 3">
    <name type="scientific">Ophiobolus disseminans</name>
    <dbReference type="NCBI Taxonomy" id="1469910"/>
    <lineage>
        <taxon>Eukaryota</taxon>
        <taxon>Fungi</taxon>
        <taxon>Dikarya</taxon>
        <taxon>Ascomycota</taxon>
        <taxon>Pezizomycotina</taxon>
        <taxon>Dothideomycetes</taxon>
        <taxon>Pleosporomycetidae</taxon>
        <taxon>Pleosporales</taxon>
        <taxon>Pleosporineae</taxon>
        <taxon>Phaeosphaeriaceae</taxon>
        <taxon>Ophiobolus</taxon>
    </lineage>
</organism>
<reference evidence="2" key="1">
    <citation type="journal article" date="2020" name="Stud. Mycol.">
        <title>101 Dothideomycetes genomes: a test case for predicting lifestyles and emergence of pathogens.</title>
        <authorList>
            <person name="Haridas S."/>
            <person name="Albert R."/>
            <person name="Binder M."/>
            <person name="Bloem J."/>
            <person name="Labutti K."/>
            <person name="Salamov A."/>
            <person name="Andreopoulos B."/>
            <person name="Baker S."/>
            <person name="Barry K."/>
            <person name="Bills G."/>
            <person name="Bluhm B."/>
            <person name="Cannon C."/>
            <person name="Castanera R."/>
            <person name="Culley D."/>
            <person name="Daum C."/>
            <person name="Ezra D."/>
            <person name="Gonzalez J."/>
            <person name="Henrissat B."/>
            <person name="Kuo A."/>
            <person name="Liang C."/>
            <person name="Lipzen A."/>
            <person name="Lutzoni F."/>
            <person name="Magnuson J."/>
            <person name="Mondo S."/>
            <person name="Nolan M."/>
            <person name="Ohm R."/>
            <person name="Pangilinan J."/>
            <person name="Park H.-J."/>
            <person name="Ramirez L."/>
            <person name="Alfaro M."/>
            <person name="Sun H."/>
            <person name="Tritt A."/>
            <person name="Yoshinaga Y."/>
            <person name="Zwiers L.-H."/>
            <person name="Turgeon B."/>
            <person name="Goodwin S."/>
            <person name="Spatafora J."/>
            <person name="Crous P."/>
            <person name="Grigoriev I."/>
        </authorList>
    </citation>
    <scope>NUCLEOTIDE SEQUENCE</scope>
    <source>
        <strain evidence="2">CBS 113818</strain>
    </source>
</reference>
<keyword evidence="3" id="KW-1185">Reference proteome</keyword>
<evidence type="ECO:0000256" key="1">
    <source>
        <dbReference type="SAM" id="SignalP"/>
    </source>
</evidence>
<feature type="signal peptide" evidence="1">
    <location>
        <begin position="1"/>
        <end position="20"/>
    </location>
</feature>
<sequence length="105" mass="11077">MLFTSTIVYIVLGFATQAIAAPLEASVDVVPRGALIATSPYYACNCPNNCKYKNGTGCRFKAGPSTNSPTISGSKYSSTTIYDHCSPRTNPGCQWVGADLTCVAK</sequence>
<proteinExistence type="predicted"/>
<evidence type="ECO:0000313" key="3">
    <source>
        <dbReference type="Proteomes" id="UP000799424"/>
    </source>
</evidence>
<dbReference type="AlphaFoldDB" id="A0A6A6ZKR3"/>
<feature type="chain" id="PRO_5025509396" evidence="1">
    <location>
        <begin position="21"/>
        <end position="105"/>
    </location>
</feature>